<dbReference type="PANTHER" id="PTHR23502">
    <property type="entry name" value="MAJOR FACILITATOR SUPERFAMILY"/>
    <property type="match status" value="1"/>
</dbReference>
<feature type="transmembrane region" description="Helical" evidence="8">
    <location>
        <begin position="86"/>
        <end position="105"/>
    </location>
</feature>
<keyword evidence="11" id="KW-1185">Reference proteome</keyword>
<comment type="similarity">
    <text evidence="3">Belongs to the major facilitator superfamily.</text>
</comment>
<evidence type="ECO:0000256" key="1">
    <source>
        <dbReference type="ARBA" id="ARBA00004141"/>
    </source>
</evidence>
<proteinExistence type="inferred from homology"/>
<keyword evidence="6 8" id="KW-1133">Transmembrane helix</keyword>
<dbReference type="InterPro" id="IPR002018">
    <property type="entry name" value="CarbesteraseB"/>
</dbReference>
<dbReference type="InterPro" id="IPR036259">
    <property type="entry name" value="MFS_trans_sf"/>
</dbReference>
<feature type="transmembrane region" description="Helical" evidence="8">
    <location>
        <begin position="314"/>
        <end position="333"/>
    </location>
</feature>
<dbReference type="GO" id="GO:0016787">
    <property type="term" value="F:hydrolase activity"/>
    <property type="evidence" value="ECO:0007669"/>
    <property type="project" value="UniProtKB-KW"/>
</dbReference>
<feature type="transmembrane region" description="Helical" evidence="8">
    <location>
        <begin position="117"/>
        <end position="137"/>
    </location>
</feature>
<dbReference type="InterPro" id="IPR020846">
    <property type="entry name" value="MFS_dom"/>
</dbReference>
<feature type="transmembrane region" description="Helical" evidence="8">
    <location>
        <begin position="218"/>
        <end position="243"/>
    </location>
</feature>
<evidence type="ECO:0000313" key="10">
    <source>
        <dbReference type="EMBL" id="KAK6215501.1"/>
    </source>
</evidence>
<dbReference type="PROSITE" id="PS50850">
    <property type="entry name" value="MFS"/>
    <property type="match status" value="1"/>
</dbReference>
<reference evidence="10 11" key="1">
    <citation type="submission" date="2023-04" db="EMBL/GenBank/DDBJ databases">
        <title>Colletotrichum tabacum stain YC1 causing leaf anthracnose on Nicotiana tabacum(L.) cv.</title>
        <authorList>
            <person name="Ji Z."/>
            <person name="Wang M."/>
            <person name="Zhang J."/>
            <person name="Wang N."/>
            <person name="Zhou Z."/>
        </authorList>
    </citation>
    <scope>NUCLEOTIDE SEQUENCE [LARGE SCALE GENOMIC DNA]</scope>
    <source>
        <strain evidence="10 11">YC1</strain>
    </source>
</reference>
<dbReference type="SUPFAM" id="SSF103473">
    <property type="entry name" value="MFS general substrate transporter"/>
    <property type="match status" value="1"/>
</dbReference>
<dbReference type="CDD" id="cd17323">
    <property type="entry name" value="MFS_Tpo1_MDR_like"/>
    <property type="match status" value="1"/>
</dbReference>
<evidence type="ECO:0000256" key="3">
    <source>
        <dbReference type="ARBA" id="ARBA00008335"/>
    </source>
</evidence>
<dbReference type="Gene3D" id="1.20.1720.10">
    <property type="entry name" value="Multidrug resistance protein D"/>
    <property type="match status" value="1"/>
</dbReference>
<organism evidence="10 11">
    <name type="scientific">Colletotrichum tabaci</name>
    <dbReference type="NCBI Taxonomy" id="1209068"/>
    <lineage>
        <taxon>Eukaryota</taxon>
        <taxon>Fungi</taxon>
        <taxon>Dikarya</taxon>
        <taxon>Ascomycota</taxon>
        <taxon>Pezizomycotina</taxon>
        <taxon>Sordariomycetes</taxon>
        <taxon>Hypocreomycetidae</taxon>
        <taxon>Glomerellales</taxon>
        <taxon>Glomerellaceae</taxon>
        <taxon>Colletotrichum</taxon>
        <taxon>Colletotrichum destructivum species complex</taxon>
    </lineage>
</organism>
<dbReference type="PROSITE" id="PS00941">
    <property type="entry name" value="CARBOXYLESTERASE_B_2"/>
    <property type="match status" value="1"/>
</dbReference>
<sequence>MANETQLHLALFAPGVPQLMREFHSDSEELTTFVVSIYNLGMAFGPLLIAPLSEVYGRVKIYHVCNVGFVGFVIGCALAPNLQSLIALRFLSGVFGACFSANGGGSIADMVPQERRAGAMAAFTLGPLLGPIAGPIAGGFITSAKGWRWNFWLVAIVGTFLSLVMALTLKESFHPVILEAKAARLRKSTGNPLLRSKLDSGLSFKHNLRRSLVRPVKILVYSPVVTLISLYIAVTFGYLNLMFTSFTEIFEDYYGFTPDQVGLAYLGLGVGSLVGVALFRLTSDRYLARKAADANAGGDNSDVPNGGMKPEYRLTNLPIGSLLVPIGLFIYGWTTQYHIHWMYPKTEAEEVSLRSFNVTGDEDCLFLNVFAPADAQDLPVLVWIHGGGYSLDEAASFDFSTQMGTNNNTYLAVVIQYRLGAFGFLSSADVVANGVGNAGLHDMVFALQWVQKYICKFGGDPGKVTVAGQSAGAGAALLLATTDIIDGLFSGVIASSPYITTQPQFDGYRPTSNYQLLAERVNCSSTGSSLSLFSCLQNVDSVSLQNASDWVSTQGRYGQWAWGPVTDGNLIKDTLSNQLSHGLKGSRLLTSNVADEGPYFTPQNITSQADFVSFLQSNYPKLTTSNITEILATYAQKHEDFLKANSKDANNTDPGFATNGRNAPYATTVSNYATGWQQVANNFYAEATVICPSHWVADAYAAKKGGQAWRYQFSIPPAYHGLDVGSGSGFDVLLADVNTPNTSITLPLRRGLQTAWGDFIVNGAPTLRCSGSNVSVWPQWRMAGDGVAHMLNVNVTGGVPTEKESTFDGMVKLQITSYLPGGANDPPLQDALDVVDGEKWEDGRGERCRMLATLSHWINE</sequence>
<dbReference type="InterPro" id="IPR019819">
    <property type="entry name" value="Carboxylesterase_B_CS"/>
</dbReference>
<dbReference type="Gene3D" id="3.40.50.1820">
    <property type="entry name" value="alpha/beta hydrolase"/>
    <property type="match status" value="1"/>
</dbReference>
<comment type="similarity">
    <text evidence="2">Belongs to the type-B carboxylesterase/lipase family.</text>
</comment>
<dbReference type="Proteomes" id="UP001327957">
    <property type="component" value="Unassembled WGS sequence"/>
</dbReference>
<dbReference type="EMBL" id="JASAOK010000043">
    <property type="protein sequence ID" value="KAK6215501.1"/>
    <property type="molecule type" value="Genomic_DNA"/>
</dbReference>
<evidence type="ECO:0000256" key="2">
    <source>
        <dbReference type="ARBA" id="ARBA00005964"/>
    </source>
</evidence>
<evidence type="ECO:0000313" key="11">
    <source>
        <dbReference type="Proteomes" id="UP001327957"/>
    </source>
</evidence>
<keyword evidence="4 8" id="KW-0812">Transmembrane</keyword>
<dbReference type="GO" id="GO:0022857">
    <property type="term" value="F:transmembrane transporter activity"/>
    <property type="evidence" value="ECO:0007669"/>
    <property type="project" value="InterPro"/>
</dbReference>
<evidence type="ECO:0000256" key="6">
    <source>
        <dbReference type="ARBA" id="ARBA00022989"/>
    </source>
</evidence>
<accession>A0AAV9T7Y7</accession>
<evidence type="ECO:0000256" key="7">
    <source>
        <dbReference type="ARBA" id="ARBA00023136"/>
    </source>
</evidence>
<name>A0AAV9T7Y7_9PEZI</name>
<keyword evidence="7 8" id="KW-0472">Membrane</keyword>
<keyword evidence="5" id="KW-0378">Hydrolase</keyword>
<feature type="transmembrane region" description="Helical" evidence="8">
    <location>
        <begin position="263"/>
        <end position="281"/>
    </location>
</feature>
<dbReference type="InterPro" id="IPR029058">
    <property type="entry name" value="AB_hydrolase_fold"/>
</dbReference>
<evidence type="ECO:0000256" key="8">
    <source>
        <dbReference type="SAM" id="Phobius"/>
    </source>
</evidence>
<dbReference type="PANTHER" id="PTHR23502:SF68">
    <property type="entry name" value="MULTIDRUG TRANSPORTER, PUTATIVE (AFU_ORTHOLOGUE AFUA_3G01120)-RELATED"/>
    <property type="match status" value="1"/>
</dbReference>
<dbReference type="PROSITE" id="PS00122">
    <property type="entry name" value="CARBOXYLESTERASE_B_1"/>
    <property type="match status" value="1"/>
</dbReference>
<comment type="subcellular location">
    <subcellularLocation>
        <location evidence="1">Membrane</location>
        <topology evidence="1">Multi-pass membrane protein</topology>
    </subcellularLocation>
</comment>
<evidence type="ECO:0000259" key="9">
    <source>
        <dbReference type="PROSITE" id="PS50850"/>
    </source>
</evidence>
<dbReference type="SUPFAM" id="SSF53474">
    <property type="entry name" value="alpha/beta-Hydrolases"/>
    <property type="match status" value="1"/>
</dbReference>
<feature type="transmembrane region" description="Helical" evidence="8">
    <location>
        <begin position="149"/>
        <end position="169"/>
    </location>
</feature>
<dbReference type="AlphaFoldDB" id="A0AAV9T7Y7"/>
<protein>
    <submittedName>
        <fullName evidence="10">Carboxylesterase family protein</fullName>
    </submittedName>
</protein>
<feature type="transmembrane region" description="Helical" evidence="8">
    <location>
        <begin position="61"/>
        <end position="80"/>
    </location>
</feature>
<comment type="caution">
    <text evidence="10">The sequence shown here is derived from an EMBL/GenBank/DDBJ whole genome shotgun (WGS) entry which is preliminary data.</text>
</comment>
<dbReference type="GO" id="GO:0016020">
    <property type="term" value="C:membrane"/>
    <property type="evidence" value="ECO:0007669"/>
    <property type="project" value="UniProtKB-SubCell"/>
</dbReference>
<evidence type="ECO:0000256" key="5">
    <source>
        <dbReference type="ARBA" id="ARBA00022801"/>
    </source>
</evidence>
<dbReference type="Pfam" id="PF00135">
    <property type="entry name" value="COesterase"/>
    <property type="match status" value="1"/>
</dbReference>
<dbReference type="Pfam" id="PF07690">
    <property type="entry name" value="MFS_1"/>
    <property type="match status" value="1"/>
</dbReference>
<feature type="transmembrane region" description="Helical" evidence="8">
    <location>
        <begin position="30"/>
        <end position="49"/>
    </location>
</feature>
<dbReference type="InterPro" id="IPR011701">
    <property type="entry name" value="MFS"/>
</dbReference>
<dbReference type="InterPro" id="IPR019826">
    <property type="entry name" value="Carboxylesterase_B_AS"/>
</dbReference>
<evidence type="ECO:0000256" key="4">
    <source>
        <dbReference type="ARBA" id="ARBA00022692"/>
    </source>
</evidence>
<feature type="domain" description="Major facilitator superfamily (MFS) profile" evidence="9">
    <location>
        <begin position="1"/>
        <end position="498"/>
    </location>
</feature>
<gene>
    <name evidence="10" type="ORF">QIS74_08520</name>
</gene>